<proteinExistence type="predicted"/>
<dbReference type="AlphaFoldDB" id="A0A4U0V5D8"/>
<keyword evidence="3" id="KW-1185">Reference proteome</keyword>
<dbReference type="CDD" id="cd22249">
    <property type="entry name" value="UDM1_RNF168_RNF169-like"/>
    <property type="match status" value="1"/>
</dbReference>
<reference evidence="2 3" key="1">
    <citation type="submission" date="2017-03" db="EMBL/GenBank/DDBJ databases">
        <title>Genomes of endolithic fungi from Antarctica.</title>
        <authorList>
            <person name="Coleine C."/>
            <person name="Masonjones S."/>
            <person name="Stajich J.E."/>
        </authorList>
    </citation>
    <scope>NUCLEOTIDE SEQUENCE [LARGE SCALE GENOMIC DNA]</scope>
    <source>
        <strain evidence="2 3">CCFEE 5184</strain>
    </source>
</reference>
<feature type="region of interest" description="Disordered" evidence="1">
    <location>
        <begin position="37"/>
        <end position="433"/>
    </location>
</feature>
<comment type="caution">
    <text evidence="2">The sequence shown here is derived from an EMBL/GenBank/DDBJ whole genome shotgun (WGS) entry which is preliminary data.</text>
</comment>
<dbReference type="EMBL" id="NAJQ01002417">
    <property type="protein sequence ID" value="TKA43703.1"/>
    <property type="molecule type" value="Genomic_DNA"/>
</dbReference>
<feature type="compositionally biased region" description="Basic and acidic residues" evidence="1">
    <location>
        <begin position="101"/>
        <end position="114"/>
    </location>
</feature>
<sequence>MDTWQAAQSWLLFTGVVGSLGAYYYYSQHGAGTVANPRVDRRRVEQEARGRKQTSERVDRDTKDGSKEGPDGKDTIKKRKVHKQESAPVQPTPEVPVQQGVREEKEDMSNRHFAEQMAKARKGANLSAPKNKENRVKTVKQGSAMDTPGLSSGSSQAGADGDDDMSPAASPALPAGDVSDMLEPTAKGPSTLRLTAPAQPQKQKIARQAKEEEVETKKQRQNRMKKEQQRVEREGEEKARKALEEKQRRAAREARGEPAKNGVPASKPPTKNAWTAPKSDTAPATNGNGNTNGPLLDTFDAESTASSNGGPEPSTAATSTTEVEANDRDHDKLSEEEQVARAVQQSSDESGWTTAAPKKKKKQEEKKMPTTTMTTGTAAEVSGNSTPVEPIAAAKKPAAPAVSKPVVNGGAAPNGFSALNDHGDASDPASWDP</sequence>
<feature type="compositionally biased region" description="Low complexity" evidence="1">
    <location>
        <begin position="149"/>
        <end position="159"/>
    </location>
</feature>
<dbReference type="Proteomes" id="UP000309340">
    <property type="component" value="Unassembled WGS sequence"/>
</dbReference>
<feature type="compositionally biased region" description="Low complexity" evidence="1">
    <location>
        <begin position="311"/>
        <end position="322"/>
    </location>
</feature>
<feature type="compositionally biased region" description="Low complexity" evidence="1">
    <location>
        <begin position="280"/>
        <end position="298"/>
    </location>
</feature>
<feature type="compositionally biased region" description="Basic and acidic residues" evidence="1">
    <location>
        <begin position="208"/>
        <end position="258"/>
    </location>
</feature>
<dbReference type="OrthoDB" id="4207724at2759"/>
<organism evidence="2 3">
    <name type="scientific">Friedmanniomyces simplex</name>
    <dbReference type="NCBI Taxonomy" id="329884"/>
    <lineage>
        <taxon>Eukaryota</taxon>
        <taxon>Fungi</taxon>
        <taxon>Dikarya</taxon>
        <taxon>Ascomycota</taxon>
        <taxon>Pezizomycotina</taxon>
        <taxon>Dothideomycetes</taxon>
        <taxon>Dothideomycetidae</taxon>
        <taxon>Mycosphaerellales</taxon>
        <taxon>Teratosphaeriaceae</taxon>
        <taxon>Friedmanniomyces</taxon>
    </lineage>
</organism>
<accession>A0A4U0V5D8</accession>
<evidence type="ECO:0000313" key="2">
    <source>
        <dbReference type="EMBL" id="TKA43703.1"/>
    </source>
</evidence>
<feature type="compositionally biased region" description="Basic and acidic residues" evidence="1">
    <location>
        <begin position="38"/>
        <end position="75"/>
    </location>
</feature>
<feature type="compositionally biased region" description="Polar residues" evidence="1">
    <location>
        <begin position="343"/>
        <end position="352"/>
    </location>
</feature>
<feature type="compositionally biased region" description="Low complexity" evidence="1">
    <location>
        <begin position="392"/>
        <end position="407"/>
    </location>
</feature>
<gene>
    <name evidence="2" type="ORF">B0A55_13695</name>
</gene>
<dbReference type="STRING" id="329884.A0A4U0V5D8"/>
<protein>
    <submittedName>
        <fullName evidence="2">Uncharacterized protein</fullName>
    </submittedName>
</protein>
<feature type="compositionally biased region" description="Basic and acidic residues" evidence="1">
    <location>
        <begin position="325"/>
        <end position="339"/>
    </location>
</feature>
<evidence type="ECO:0000313" key="3">
    <source>
        <dbReference type="Proteomes" id="UP000309340"/>
    </source>
</evidence>
<name>A0A4U0V5D8_9PEZI</name>
<evidence type="ECO:0000256" key="1">
    <source>
        <dbReference type="SAM" id="MobiDB-lite"/>
    </source>
</evidence>